<gene>
    <name evidence="1" type="ORF">FYJ84_07140</name>
</gene>
<evidence type="ECO:0000313" key="1">
    <source>
        <dbReference type="EMBL" id="MSU08756.1"/>
    </source>
</evidence>
<keyword evidence="1" id="KW-0808">Transferase</keyword>
<dbReference type="Gene3D" id="3.40.640.10">
    <property type="entry name" value="Type I PLP-dependent aspartate aminotransferase-like (Major domain)"/>
    <property type="match status" value="1"/>
</dbReference>
<protein>
    <submittedName>
        <fullName evidence="1">DegT/DnrJ/EryC1/StrS aminotransferase family protein</fullName>
    </submittedName>
</protein>
<comment type="caution">
    <text evidence="1">The sequence shown here is derived from an EMBL/GenBank/DDBJ whole genome shotgun (WGS) entry which is preliminary data.</text>
</comment>
<dbReference type="GO" id="GO:0008483">
    <property type="term" value="F:transaminase activity"/>
    <property type="evidence" value="ECO:0007669"/>
    <property type="project" value="UniProtKB-KW"/>
</dbReference>
<dbReference type="AlphaFoldDB" id="A0A6I2UJ57"/>
<dbReference type="EMBL" id="VUNR01000011">
    <property type="protein sequence ID" value="MSU08756.1"/>
    <property type="molecule type" value="Genomic_DNA"/>
</dbReference>
<reference evidence="1 2" key="1">
    <citation type="submission" date="2019-08" db="EMBL/GenBank/DDBJ databases">
        <title>In-depth cultivation of the pig gut microbiome towards novel bacterial diversity and tailored functional studies.</title>
        <authorList>
            <person name="Wylensek D."/>
            <person name="Hitch T.C.A."/>
            <person name="Clavel T."/>
        </authorList>
    </citation>
    <scope>NUCLEOTIDE SEQUENCE [LARGE SCALE GENOMIC DNA]</scope>
    <source>
        <strain evidence="1 2">WCA-693-APC-5D-A</strain>
    </source>
</reference>
<dbReference type="InterPro" id="IPR015424">
    <property type="entry name" value="PyrdxlP-dep_Trfase"/>
</dbReference>
<accession>A0A6I2UJ57</accession>
<name>A0A6I2UJ57_9FIRM</name>
<evidence type="ECO:0000313" key="2">
    <source>
        <dbReference type="Proteomes" id="UP000433181"/>
    </source>
</evidence>
<dbReference type="InterPro" id="IPR015421">
    <property type="entry name" value="PyrdxlP-dep_Trfase_major"/>
</dbReference>
<dbReference type="SUPFAM" id="SSF53383">
    <property type="entry name" value="PLP-dependent transferases"/>
    <property type="match status" value="1"/>
</dbReference>
<sequence>MQLLLVGDKMIHDNWNDINGDDIKNVSEYMRNESLACIDGGVLKKFEDDFACYIGTKYAVAYSSGTAAIYAAVRP</sequence>
<dbReference type="InterPro" id="IPR000653">
    <property type="entry name" value="DegT/StrS_aminotransferase"/>
</dbReference>
<keyword evidence="1" id="KW-0032">Aminotransferase</keyword>
<proteinExistence type="predicted"/>
<organism evidence="1 2">
    <name type="scientific">Anaerovibrio slackiae</name>
    <dbReference type="NCBI Taxonomy" id="2652309"/>
    <lineage>
        <taxon>Bacteria</taxon>
        <taxon>Bacillati</taxon>
        <taxon>Bacillota</taxon>
        <taxon>Negativicutes</taxon>
        <taxon>Selenomonadales</taxon>
        <taxon>Selenomonadaceae</taxon>
        <taxon>Anaerovibrio</taxon>
    </lineage>
</organism>
<keyword evidence="2" id="KW-1185">Reference proteome</keyword>
<dbReference type="Pfam" id="PF01041">
    <property type="entry name" value="DegT_DnrJ_EryC1"/>
    <property type="match status" value="1"/>
</dbReference>
<dbReference type="Proteomes" id="UP000433181">
    <property type="component" value="Unassembled WGS sequence"/>
</dbReference>